<evidence type="ECO:0000256" key="1">
    <source>
        <dbReference type="SAM" id="MobiDB-lite"/>
    </source>
</evidence>
<reference evidence="2" key="1">
    <citation type="journal article" date="2020" name="mSystems">
        <title>Genome- and Community-Level Interaction Insights into Carbon Utilization and Element Cycling Functions of Hydrothermarchaeota in Hydrothermal Sediment.</title>
        <authorList>
            <person name="Zhou Z."/>
            <person name="Liu Y."/>
            <person name="Xu W."/>
            <person name="Pan J."/>
            <person name="Luo Z.H."/>
            <person name="Li M."/>
        </authorList>
    </citation>
    <scope>NUCLEOTIDE SEQUENCE [LARGE SCALE GENOMIC DNA]</scope>
    <source>
        <strain evidence="2">HyVt-323</strain>
    </source>
</reference>
<feature type="compositionally biased region" description="Basic and acidic residues" evidence="1">
    <location>
        <begin position="1"/>
        <end position="16"/>
    </location>
</feature>
<dbReference type="RefSeq" id="WP_273055629.1">
    <property type="nucleotide sequence ID" value="NZ_DRFN01000049.1"/>
</dbReference>
<gene>
    <name evidence="2" type="ORF">ENH63_17420</name>
</gene>
<proteinExistence type="predicted"/>
<comment type="caution">
    <text evidence="2">The sequence shown here is derived from an EMBL/GenBank/DDBJ whole genome shotgun (WGS) entry which is preliminary data.</text>
</comment>
<organism evidence="2">
    <name type="scientific">Sulfitobacter litoralis</name>
    <dbReference type="NCBI Taxonomy" id="335975"/>
    <lineage>
        <taxon>Bacteria</taxon>
        <taxon>Pseudomonadati</taxon>
        <taxon>Pseudomonadota</taxon>
        <taxon>Alphaproteobacteria</taxon>
        <taxon>Rhodobacterales</taxon>
        <taxon>Roseobacteraceae</taxon>
        <taxon>Sulfitobacter</taxon>
    </lineage>
</organism>
<dbReference type="Proteomes" id="UP000885704">
    <property type="component" value="Unassembled WGS sequence"/>
</dbReference>
<dbReference type="AlphaFoldDB" id="A0A7V1BHV1"/>
<name>A0A7V1BHV1_9RHOB</name>
<evidence type="ECO:0000313" key="2">
    <source>
        <dbReference type="EMBL" id="HDZ53511.1"/>
    </source>
</evidence>
<protein>
    <submittedName>
        <fullName evidence="2">Uncharacterized protein</fullName>
    </submittedName>
</protein>
<dbReference type="EMBL" id="DRFN01000049">
    <property type="protein sequence ID" value="HDZ53511.1"/>
    <property type="molecule type" value="Genomic_DNA"/>
</dbReference>
<sequence length="75" mass="8361">MTMKTGGKDVMTKEPEGGPAQAEGPKVMLEILDGKNRIVACFPTDRPDWAIDQFFRNRDKAGHKYATREIKPAVV</sequence>
<accession>A0A7V1BHV1</accession>
<feature type="region of interest" description="Disordered" evidence="1">
    <location>
        <begin position="1"/>
        <end position="24"/>
    </location>
</feature>